<name>A0AAV4WGR1_CAEEX</name>
<protein>
    <recommendedName>
        <fullName evidence="1">ZMIZ1 N-terminal domain-containing protein</fullName>
    </recommendedName>
</protein>
<evidence type="ECO:0000313" key="2">
    <source>
        <dbReference type="EMBL" id="GIY82030.1"/>
    </source>
</evidence>
<feature type="domain" description="ZMIZ1 N-terminal" evidence="1">
    <location>
        <begin position="37"/>
        <end position="71"/>
    </location>
</feature>
<organism evidence="2 3">
    <name type="scientific">Caerostris extrusa</name>
    <name type="common">Bark spider</name>
    <name type="synonym">Caerostris bankana</name>
    <dbReference type="NCBI Taxonomy" id="172846"/>
    <lineage>
        <taxon>Eukaryota</taxon>
        <taxon>Metazoa</taxon>
        <taxon>Ecdysozoa</taxon>
        <taxon>Arthropoda</taxon>
        <taxon>Chelicerata</taxon>
        <taxon>Arachnida</taxon>
        <taxon>Araneae</taxon>
        <taxon>Araneomorphae</taxon>
        <taxon>Entelegynae</taxon>
        <taxon>Araneoidea</taxon>
        <taxon>Araneidae</taxon>
        <taxon>Caerostris</taxon>
    </lineage>
</organism>
<comment type="caution">
    <text evidence="2">The sequence shown here is derived from an EMBL/GenBank/DDBJ whole genome shotgun (WGS) entry which is preliminary data.</text>
</comment>
<proteinExistence type="predicted"/>
<dbReference type="Proteomes" id="UP001054945">
    <property type="component" value="Unassembled WGS sequence"/>
</dbReference>
<sequence>MSLEEEPEGAAPMSLPLWMKRSSATYGRRMTGCTASEALATQTSYQTAARELLEWCGDFEAFQKWFEELLLMPYGGNLLFLQSPKIIHIRC</sequence>
<dbReference type="EMBL" id="BPLR01016199">
    <property type="protein sequence ID" value="GIY82030.1"/>
    <property type="molecule type" value="Genomic_DNA"/>
</dbReference>
<dbReference type="AlphaFoldDB" id="A0AAV4WGR1"/>
<accession>A0AAV4WGR1</accession>
<gene>
    <name evidence="2" type="ORF">CEXT_591651</name>
</gene>
<evidence type="ECO:0000259" key="1">
    <source>
        <dbReference type="Pfam" id="PF18028"/>
    </source>
</evidence>
<reference evidence="2 3" key="1">
    <citation type="submission" date="2021-06" db="EMBL/GenBank/DDBJ databases">
        <title>Caerostris extrusa draft genome.</title>
        <authorList>
            <person name="Kono N."/>
            <person name="Arakawa K."/>
        </authorList>
    </citation>
    <scope>NUCLEOTIDE SEQUENCE [LARGE SCALE GENOMIC DNA]</scope>
</reference>
<dbReference type="Pfam" id="PF18028">
    <property type="entry name" value="Zmiz1_N"/>
    <property type="match status" value="1"/>
</dbReference>
<dbReference type="InterPro" id="IPR040797">
    <property type="entry name" value="ZMIZ1_N"/>
</dbReference>
<evidence type="ECO:0000313" key="3">
    <source>
        <dbReference type="Proteomes" id="UP001054945"/>
    </source>
</evidence>
<keyword evidence="3" id="KW-1185">Reference proteome</keyword>